<dbReference type="PROSITE" id="PS50110">
    <property type="entry name" value="RESPONSE_REGULATORY"/>
    <property type="match status" value="1"/>
</dbReference>
<evidence type="ECO:0000256" key="2">
    <source>
        <dbReference type="ARBA" id="ARBA00023012"/>
    </source>
</evidence>
<dbReference type="AlphaFoldDB" id="A0A5C8NTP6"/>
<evidence type="ECO:0000256" key="3">
    <source>
        <dbReference type="PROSITE-ProRule" id="PRU00169"/>
    </source>
</evidence>
<keyword evidence="1 3" id="KW-0597">Phosphoprotein</keyword>
<dbReference type="Pfam" id="PF00072">
    <property type="entry name" value="Response_reg"/>
    <property type="match status" value="1"/>
</dbReference>
<protein>
    <submittedName>
        <fullName evidence="5">Response regulator</fullName>
    </submittedName>
</protein>
<organism evidence="5 6">
    <name type="scientific">Zeimonas arvi</name>
    <dbReference type="NCBI Taxonomy" id="2498847"/>
    <lineage>
        <taxon>Bacteria</taxon>
        <taxon>Pseudomonadati</taxon>
        <taxon>Pseudomonadota</taxon>
        <taxon>Betaproteobacteria</taxon>
        <taxon>Burkholderiales</taxon>
        <taxon>Burkholderiaceae</taxon>
        <taxon>Zeimonas</taxon>
    </lineage>
</organism>
<dbReference type="EMBL" id="VDUY01000005">
    <property type="protein sequence ID" value="TXL64582.1"/>
    <property type="molecule type" value="Genomic_DNA"/>
</dbReference>
<reference evidence="5 6" key="1">
    <citation type="submission" date="2019-06" db="EMBL/GenBank/DDBJ databases">
        <title>Quisquiliibacterium sp. nov., isolated from a maize field.</title>
        <authorList>
            <person name="Lin S.-Y."/>
            <person name="Tsai C.-F."/>
            <person name="Young C.-C."/>
        </authorList>
    </citation>
    <scope>NUCLEOTIDE SEQUENCE [LARGE SCALE GENOMIC DNA]</scope>
    <source>
        <strain evidence="5 6">CC-CFT501</strain>
    </source>
</reference>
<dbReference type="PANTHER" id="PTHR45339">
    <property type="entry name" value="HYBRID SIGNAL TRANSDUCTION HISTIDINE KINASE J"/>
    <property type="match status" value="1"/>
</dbReference>
<dbReference type="InterPro" id="IPR001789">
    <property type="entry name" value="Sig_transdc_resp-reg_receiver"/>
</dbReference>
<evidence type="ECO:0000256" key="1">
    <source>
        <dbReference type="ARBA" id="ARBA00022553"/>
    </source>
</evidence>
<dbReference type="RefSeq" id="WP_147704831.1">
    <property type="nucleotide sequence ID" value="NZ_VDUY01000005.1"/>
</dbReference>
<dbReference type="Gene3D" id="3.40.50.2300">
    <property type="match status" value="1"/>
</dbReference>
<gene>
    <name evidence="5" type="ORF">FHP08_12570</name>
</gene>
<name>A0A5C8NTP6_9BURK</name>
<accession>A0A5C8NTP6</accession>
<dbReference type="SUPFAM" id="SSF52172">
    <property type="entry name" value="CheY-like"/>
    <property type="match status" value="1"/>
</dbReference>
<dbReference type="Proteomes" id="UP000321548">
    <property type="component" value="Unassembled WGS sequence"/>
</dbReference>
<dbReference type="CDD" id="cd17546">
    <property type="entry name" value="REC_hyHK_CKI1_RcsC-like"/>
    <property type="match status" value="1"/>
</dbReference>
<sequence>MAELERRVLIVDDDELNRLLLEHMVRQLGLQPLSATDGETAVQACAAQRFALIMMDRRMPGLDGYEALARIREVEAAAGRSPVPAILLSGDLDRPGDASPVEAGFVGALLKPFRLDDLSTLVARVLGD</sequence>
<dbReference type="OrthoDB" id="9801101at2"/>
<evidence type="ECO:0000313" key="5">
    <source>
        <dbReference type="EMBL" id="TXL64582.1"/>
    </source>
</evidence>
<evidence type="ECO:0000259" key="4">
    <source>
        <dbReference type="PROSITE" id="PS50110"/>
    </source>
</evidence>
<evidence type="ECO:0000313" key="6">
    <source>
        <dbReference type="Proteomes" id="UP000321548"/>
    </source>
</evidence>
<keyword evidence="2" id="KW-0902">Two-component regulatory system</keyword>
<dbReference type="PANTHER" id="PTHR45339:SF1">
    <property type="entry name" value="HYBRID SIGNAL TRANSDUCTION HISTIDINE KINASE J"/>
    <property type="match status" value="1"/>
</dbReference>
<comment type="caution">
    <text evidence="5">The sequence shown here is derived from an EMBL/GenBank/DDBJ whole genome shotgun (WGS) entry which is preliminary data.</text>
</comment>
<keyword evidence="6" id="KW-1185">Reference proteome</keyword>
<proteinExistence type="predicted"/>
<dbReference type="InterPro" id="IPR011006">
    <property type="entry name" value="CheY-like_superfamily"/>
</dbReference>
<feature type="domain" description="Response regulatory" evidence="4">
    <location>
        <begin position="7"/>
        <end position="126"/>
    </location>
</feature>
<dbReference type="GO" id="GO:0000160">
    <property type="term" value="P:phosphorelay signal transduction system"/>
    <property type="evidence" value="ECO:0007669"/>
    <property type="project" value="UniProtKB-KW"/>
</dbReference>
<feature type="modified residue" description="4-aspartylphosphate" evidence="3">
    <location>
        <position position="56"/>
    </location>
</feature>
<dbReference type="SMART" id="SM00448">
    <property type="entry name" value="REC"/>
    <property type="match status" value="1"/>
</dbReference>